<gene>
    <name evidence="1" type="ORF">EC580_02735</name>
</gene>
<reference evidence="1" key="1">
    <citation type="submission" date="2018-10" db="EMBL/GenBank/DDBJ databases">
        <title>Acidithiobacillus sulfuriphilus sp. nov.: an extremely acidophilic sulfur-oxidizing chemolithotroph isolated from a neutral pH environment.</title>
        <authorList>
            <person name="Falagan C."/>
            <person name="Moya-Beltran A."/>
            <person name="Quatrini R."/>
            <person name="Johnson D.B."/>
        </authorList>
    </citation>
    <scope>NUCLEOTIDE SEQUENCE [LARGE SCALE GENOMIC DNA]</scope>
    <source>
        <strain evidence="1">CJ-2</strain>
    </source>
</reference>
<dbReference type="RefSeq" id="WP_123101962.1">
    <property type="nucleotide sequence ID" value="NZ_CP127527.1"/>
</dbReference>
<dbReference type="AlphaFoldDB" id="A0A3M8RK10"/>
<protein>
    <submittedName>
        <fullName evidence="1">Uncharacterized protein</fullName>
    </submittedName>
</protein>
<accession>A0A3M8RK10</accession>
<dbReference type="OrthoDB" id="484647at2"/>
<sequence length="107" mass="12458">MAMPYIDFAQSEAIDAELFQNRRPFPWISVEHFLTGGGYGLLRRSLPEVALCAQEFDRKRGHHQASHDGYAWQYRPGLPIVVINRMNWQVRWRRLRGKDADGYPLTG</sequence>
<organism evidence="1">
    <name type="scientific">Acidithiobacillus sulfuriphilus</name>
    <dbReference type="NCBI Taxonomy" id="1867749"/>
    <lineage>
        <taxon>Bacteria</taxon>
        <taxon>Pseudomonadati</taxon>
        <taxon>Pseudomonadota</taxon>
        <taxon>Acidithiobacillia</taxon>
        <taxon>Acidithiobacillales</taxon>
        <taxon>Acidithiobacillaceae</taxon>
        <taxon>Acidithiobacillus</taxon>
    </lineage>
</organism>
<proteinExistence type="predicted"/>
<name>A0A3M8RK10_9PROT</name>
<dbReference type="EMBL" id="RIZI01000117">
    <property type="protein sequence ID" value="RNF68695.1"/>
    <property type="molecule type" value="Genomic_DNA"/>
</dbReference>
<evidence type="ECO:0000313" key="1">
    <source>
        <dbReference type="EMBL" id="RNF68695.1"/>
    </source>
</evidence>
<comment type="caution">
    <text evidence="1">The sequence shown here is derived from an EMBL/GenBank/DDBJ whole genome shotgun (WGS) entry which is preliminary data.</text>
</comment>